<comment type="caution">
    <text evidence="1">The sequence shown here is derived from an EMBL/GenBank/DDBJ whole genome shotgun (WGS) entry which is preliminary data.</text>
</comment>
<organism evidence="1 2">
    <name type="scientific">Lactobacillus equicursoris</name>
    <dbReference type="NCBI Taxonomy" id="420645"/>
    <lineage>
        <taxon>Bacteria</taxon>
        <taxon>Bacillati</taxon>
        <taxon>Bacillota</taxon>
        <taxon>Bacilli</taxon>
        <taxon>Lactobacillales</taxon>
        <taxon>Lactobacillaceae</taxon>
        <taxon>Lactobacillus</taxon>
    </lineage>
</organism>
<dbReference type="EMBL" id="VUMW01000030">
    <property type="protein sequence ID" value="MST80465.1"/>
    <property type="molecule type" value="Genomic_DNA"/>
</dbReference>
<proteinExistence type="predicted"/>
<gene>
    <name evidence="1" type="ORF">FYJ61_08440</name>
</gene>
<evidence type="ECO:0000313" key="2">
    <source>
        <dbReference type="Proteomes" id="UP000452141"/>
    </source>
</evidence>
<dbReference type="Proteomes" id="UP000452141">
    <property type="component" value="Unassembled WGS sequence"/>
</dbReference>
<dbReference type="SUPFAM" id="SSF54518">
    <property type="entry name" value="Tubby C-terminal domain-like"/>
    <property type="match status" value="1"/>
</dbReference>
<accession>A0A844FQG8</accession>
<dbReference type="Pfam" id="PF04525">
    <property type="entry name" value="LOR"/>
    <property type="match status" value="1"/>
</dbReference>
<evidence type="ECO:0000313" key="1">
    <source>
        <dbReference type="EMBL" id="MST80465.1"/>
    </source>
</evidence>
<sequence>MLFTLYLSQERQSGQIPITDEQGQPFGAIRGNLDNPNHTLYLIDTTGAEIGRLFSDGTGLINSYTIDVIHHSLVHVEKVNSHQVNLLYITRLNYWVNGSIKQGSYAFRSGVKKVASVKTTVADKGVTLTCQIDREEDIPFILLIAVLFTQWHVTPLELPDFPPLMNRRRTAGNTSFFKLILPCGRKRGRR</sequence>
<dbReference type="InterPro" id="IPR007612">
    <property type="entry name" value="LOR"/>
</dbReference>
<reference evidence="1 2" key="1">
    <citation type="submission" date="2019-08" db="EMBL/GenBank/DDBJ databases">
        <title>In-depth cultivation of the pig gut microbiome towards novel bacterial diversity and tailored functional studies.</title>
        <authorList>
            <person name="Wylensek D."/>
            <person name="Hitch T.C.A."/>
            <person name="Clavel T."/>
        </authorList>
    </citation>
    <scope>NUCLEOTIDE SEQUENCE [LARGE SCALE GENOMIC DNA]</scope>
    <source>
        <strain evidence="1 2">WCA-470BD-2E</strain>
    </source>
</reference>
<protein>
    <submittedName>
        <fullName evidence="1">Uncharacterized protein</fullName>
    </submittedName>
</protein>
<name>A0A844FQG8_9LACO</name>
<dbReference type="RefSeq" id="WP_154487331.1">
    <property type="nucleotide sequence ID" value="NZ_VUMW01000030.1"/>
</dbReference>
<dbReference type="InterPro" id="IPR025659">
    <property type="entry name" value="Tubby-like_C"/>
</dbReference>
<dbReference type="AlphaFoldDB" id="A0A844FQG8"/>